<feature type="transmembrane region" description="Helical" evidence="7">
    <location>
        <begin position="131"/>
        <end position="151"/>
    </location>
</feature>
<dbReference type="Pfam" id="PF20684">
    <property type="entry name" value="Fung_rhodopsin"/>
    <property type="match status" value="2"/>
</dbReference>
<comment type="caution">
    <text evidence="9">The sequence shown here is derived from an EMBL/GenBank/DDBJ whole genome shotgun (WGS) entry which is preliminary data.</text>
</comment>
<comment type="similarity">
    <text evidence="5">Belongs to the SAT4 family.</text>
</comment>
<feature type="region of interest" description="Disordered" evidence="6">
    <location>
        <begin position="352"/>
        <end position="372"/>
    </location>
</feature>
<keyword evidence="2 7" id="KW-0812">Transmembrane</keyword>
<keyword evidence="10" id="KW-1185">Reference proteome</keyword>
<gene>
    <name evidence="9" type="ORF">N7G274_008285</name>
</gene>
<evidence type="ECO:0000256" key="7">
    <source>
        <dbReference type="SAM" id="Phobius"/>
    </source>
</evidence>
<name>A0ABR3ZZ89_9LECA</name>
<organism evidence="9 10">
    <name type="scientific">Stereocaulon virgatum</name>
    <dbReference type="NCBI Taxonomy" id="373712"/>
    <lineage>
        <taxon>Eukaryota</taxon>
        <taxon>Fungi</taxon>
        <taxon>Dikarya</taxon>
        <taxon>Ascomycota</taxon>
        <taxon>Pezizomycotina</taxon>
        <taxon>Lecanoromycetes</taxon>
        <taxon>OSLEUM clade</taxon>
        <taxon>Lecanoromycetidae</taxon>
        <taxon>Lecanorales</taxon>
        <taxon>Lecanorineae</taxon>
        <taxon>Stereocaulaceae</taxon>
        <taxon>Stereocaulon</taxon>
    </lineage>
</organism>
<evidence type="ECO:0000256" key="1">
    <source>
        <dbReference type="ARBA" id="ARBA00004141"/>
    </source>
</evidence>
<evidence type="ECO:0000256" key="6">
    <source>
        <dbReference type="SAM" id="MobiDB-lite"/>
    </source>
</evidence>
<feature type="domain" description="Rhodopsin" evidence="8">
    <location>
        <begin position="125"/>
        <end position="269"/>
    </location>
</feature>
<comment type="subcellular location">
    <subcellularLocation>
        <location evidence="1">Membrane</location>
        <topology evidence="1">Multi-pass membrane protein</topology>
    </subcellularLocation>
</comment>
<dbReference type="Proteomes" id="UP001590950">
    <property type="component" value="Unassembled WGS sequence"/>
</dbReference>
<feature type="domain" description="Rhodopsin" evidence="8">
    <location>
        <begin position="42"/>
        <end position="124"/>
    </location>
</feature>
<dbReference type="PANTHER" id="PTHR33048">
    <property type="entry name" value="PTH11-LIKE INTEGRAL MEMBRANE PROTEIN (AFU_ORTHOLOGUE AFUA_5G11245)"/>
    <property type="match status" value="1"/>
</dbReference>
<evidence type="ECO:0000313" key="9">
    <source>
        <dbReference type="EMBL" id="KAL2038945.1"/>
    </source>
</evidence>
<feature type="transmembrane region" description="Helical" evidence="7">
    <location>
        <begin position="25"/>
        <end position="46"/>
    </location>
</feature>
<feature type="compositionally biased region" description="Polar residues" evidence="6">
    <location>
        <begin position="352"/>
        <end position="364"/>
    </location>
</feature>
<accession>A0ABR3ZZ89</accession>
<protein>
    <recommendedName>
        <fullName evidence="8">Rhodopsin domain-containing protein</fullName>
    </recommendedName>
</protein>
<keyword evidence="4 7" id="KW-0472">Membrane</keyword>
<keyword evidence="3 7" id="KW-1133">Transmembrane helix</keyword>
<reference evidence="9 10" key="1">
    <citation type="submission" date="2024-09" db="EMBL/GenBank/DDBJ databases">
        <title>Rethinking Asexuality: The Enigmatic Case of Functional Sexual Genes in Lepraria (Stereocaulaceae).</title>
        <authorList>
            <person name="Doellman M."/>
            <person name="Sun Y."/>
            <person name="Barcenas-Pena A."/>
            <person name="Lumbsch H.T."/>
            <person name="Grewe F."/>
        </authorList>
    </citation>
    <scope>NUCLEOTIDE SEQUENCE [LARGE SCALE GENOMIC DNA]</scope>
    <source>
        <strain evidence="9 10">Mercado 3170</strain>
    </source>
</reference>
<feature type="transmembrane region" description="Helical" evidence="7">
    <location>
        <begin position="58"/>
        <end position="82"/>
    </location>
</feature>
<evidence type="ECO:0000256" key="4">
    <source>
        <dbReference type="ARBA" id="ARBA00023136"/>
    </source>
</evidence>
<dbReference type="InterPro" id="IPR049326">
    <property type="entry name" value="Rhodopsin_dom_fungi"/>
</dbReference>
<evidence type="ECO:0000256" key="3">
    <source>
        <dbReference type="ARBA" id="ARBA00022989"/>
    </source>
</evidence>
<evidence type="ECO:0000256" key="5">
    <source>
        <dbReference type="ARBA" id="ARBA00038359"/>
    </source>
</evidence>
<evidence type="ECO:0000313" key="10">
    <source>
        <dbReference type="Proteomes" id="UP001590950"/>
    </source>
</evidence>
<evidence type="ECO:0000259" key="8">
    <source>
        <dbReference type="Pfam" id="PF20684"/>
    </source>
</evidence>
<proteinExistence type="inferred from homology"/>
<evidence type="ECO:0000256" key="2">
    <source>
        <dbReference type="ARBA" id="ARBA00022692"/>
    </source>
</evidence>
<dbReference type="InterPro" id="IPR052337">
    <property type="entry name" value="SAT4-like"/>
</dbReference>
<feature type="transmembrane region" description="Helical" evidence="7">
    <location>
        <begin position="200"/>
        <end position="222"/>
    </location>
</feature>
<feature type="transmembrane region" description="Helical" evidence="7">
    <location>
        <begin position="163"/>
        <end position="188"/>
    </location>
</feature>
<feature type="transmembrane region" description="Helical" evidence="7">
    <location>
        <begin position="102"/>
        <end position="124"/>
    </location>
</feature>
<dbReference type="PANTHER" id="PTHR33048:SF47">
    <property type="entry name" value="INTEGRAL MEMBRANE PROTEIN-RELATED"/>
    <property type="match status" value="1"/>
</dbReference>
<sequence length="372" mass="40880">MSTYQNPQFQGLSKEELAQSEAHGIYSSIAIVTVIATTGVVLRFLSRRKSKAGLSYDDYTIIAALSFSYGLNISIILDTALYGLGRHLPAVKPTQLPNFQKTILVISIFYFTTSATTKASLILLSTGIIVSYYISLFFTTIFQCVPVAAFWDHTIKNPKCVDLSAFSLGSGIANLLTDVMVLCLPMPMVWSLHTNRTHKLILTGIFLLGFFVCAVSMVRLAISITTIASKSQGKGFDSTWNSRDIIVWSSVEQSVGVLSACLPTLRPLLGDFLSLSSRTAMTVKTGSGVKKPVVATDSTIRPVSPRRDWDFKRLDEEAALVGQPQVQKGPVSEHASWIGSNAGLRTYEMDGFNNQRLPKSSSNKKSTRWQKW</sequence>
<dbReference type="EMBL" id="JBEFKJ010000028">
    <property type="protein sequence ID" value="KAL2038945.1"/>
    <property type="molecule type" value="Genomic_DNA"/>
</dbReference>